<evidence type="ECO:0000313" key="1">
    <source>
        <dbReference type="EMBL" id="TMS16817.1"/>
    </source>
</evidence>
<protein>
    <submittedName>
        <fullName evidence="1">Uncharacterized protein</fullName>
    </submittedName>
</protein>
<reference evidence="1" key="1">
    <citation type="submission" date="2018-11" db="EMBL/GenBank/DDBJ databases">
        <title>The sequence and de novo assembly of Larimichthys crocea genome using PacBio and Hi-C technologies.</title>
        <authorList>
            <person name="Xu P."/>
            <person name="Chen B."/>
            <person name="Zhou Z."/>
            <person name="Ke Q."/>
            <person name="Wu Y."/>
            <person name="Bai H."/>
            <person name="Pu F."/>
        </authorList>
    </citation>
    <scope>NUCLEOTIDE SEQUENCE</scope>
    <source>
        <tissue evidence="1">Muscle</tissue>
    </source>
</reference>
<accession>A0ACD3RBV5</accession>
<name>A0ACD3RBV5_LARCR</name>
<dbReference type="EMBL" id="CM011681">
    <property type="protein sequence ID" value="TMS16817.1"/>
    <property type="molecule type" value="Genomic_DNA"/>
</dbReference>
<organism evidence="1 2">
    <name type="scientific">Larimichthys crocea</name>
    <name type="common">Large yellow croaker</name>
    <name type="synonym">Pseudosciaena crocea</name>
    <dbReference type="NCBI Taxonomy" id="215358"/>
    <lineage>
        <taxon>Eukaryota</taxon>
        <taxon>Metazoa</taxon>
        <taxon>Chordata</taxon>
        <taxon>Craniata</taxon>
        <taxon>Vertebrata</taxon>
        <taxon>Euteleostomi</taxon>
        <taxon>Actinopterygii</taxon>
        <taxon>Neopterygii</taxon>
        <taxon>Teleostei</taxon>
        <taxon>Neoteleostei</taxon>
        <taxon>Acanthomorphata</taxon>
        <taxon>Eupercaria</taxon>
        <taxon>Sciaenidae</taxon>
        <taxon>Larimichthys</taxon>
    </lineage>
</organism>
<keyword evidence="2" id="KW-1185">Reference proteome</keyword>
<gene>
    <name evidence="1" type="ORF">E3U43_014110</name>
</gene>
<comment type="caution">
    <text evidence="1">The sequence shown here is derived from an EMBL/GenBank/DDBJ whole genome shotgun (WGS) entry which is preliminary data.</text>
</comment>
<proteinExistence type="predicted"/>
<dbReference type="Proteomes" id="UP000793456">
    <property type="component" value="Chromosome VIII"/>
</dbReference>
<evidence type="ECO:0000313" key="2">
    <source>
        <dbReference type="Proteomes" id="UP000793456"/>
    </source>
</evidence>
<sequence>MTPPANQIHIRRCTESANRPINSAATCGPESLFNLLLSRRGTFNRLRGAPAAASRAVNRTSGNKQPRHTDTMSFLSVSRLAPKLLNSKNAAYFLVAARNASASTTNLKDVLADLIPKEQSRIKNFKQQYGKTNIGQINVDMVYGGMRGMKGLVYETSVLDPEEGIRFRGYSIPECQKLLPKAPGGEEPLPEGLFWLLVTGQVPTEEQVNWVSKEWA</sequence>